<dbReference type="EMBL" id="CM035411">
    <property type="protein sequence ID" value="KAH7434494.1"/>
    <property type="molecule type" value="Genomic_DNA"/>
</dbReference>
<keyword evidence="2" id="KW-1185">Reference proteome</keyword>
<organism evidence="1 2">
    <name type="scientific">Ceratopteris richardii</name>
    <name type="common">Triangle waterfern</name>
    <dbReference type="NCBI Taxonomy" id="49495"/>
    <lineage>
        <taxon>Eukaryota</taxon>
        <taxon>Viridiplantae</taxon>
        <taxon>Streptophyta</taxon>
        <taxon>Embryophyta</taxon>
        <taxon>Tracheophyta</taxon>
        <taxon>Polypodiopsida</taxon>
        <taxon>Polypodiidae</taxon>
        <taxon>Polypodiales</taxon>
        <taxon>Pteridineae</taxon>
        <taxon>Pteridaceae</taxon>
        <taxon>Parkerioideae</taxon>
        <taxon>Ceratopteris</taxon>
    </lineage>
</organism>
<gene>
    <name evidence="1" type="ORF">KP509_06G019700</name>
</gene>
<reference evidence="1" key="1">
    <citation type="submission" date="2021-08" db="EMBL/GenBank/DDBJ databases">
        <title>WGS assembly of Ceratopteris richardii.</title>
        <authorList>
            <person name="Marchant D.B."/>
            <person name="Chen G."/>
            <person name="Jenkins J."/>
            <person name="Shu S."/>
            <person name="Leebens-Mack J."/>
            <person name="Grimwood J."/>
            <person name="Schmutz J."/>
            <person name="Soltis P."/>
            <person name="Soltis D."/>
            <person name="Chen Z.-H."/>
        </authorList>
    </citation>
    <scope>NUCLEOTIDE SEQUENCE</scope>
    <source>
        <strain evidence="1">Whitten #5841</strain>
        <tissue evidence="1">Leaf</tissue>
    </source>
</reference>
<proteinExistence type="predicted"/>
<evidence type="ECO:0000313" key="2">
    <source>
        <dbReference type="Proteomes" id="UP000825935"/>
    </source>
</evidence>
<evidence type="ECO:0000313" key="1">
    <source>
        <dbReference type="EMBL" id="KAH7434494.1"/>
    </source>
</evidence>
<dbReference type="AlphaFoldDB" id="A0A8T2UM99"/>
<protein>
    <submittedName>
        <fullName evidence="1">Uncharacterized protein</fullName>
    </submittedName>
</protein>
<comment type="caution">
    <text evidence="1">The sequence shown here is derived from an EMBL/GenBank/DDBJ whole genome shotgun (WGS) entry which is preliminary data.</text>
</comment>
<name>A0A8T2UM99_CERRI</name>
<accession>A0A8T2UM99</accession>
<sequence>MRAEQRSRSLCKMRICSEVFIPGLQQVFAPRFLRRRARYLRSLNMLREQTSLLRNRAILSIRGKFSRGTQLLREQASLLRNRAILPIRGKLSRGTQLLREQTSLLRNRAILPIRGKLSRGTQLLSVCVPCFLRRLRDITFESEKSTEASTLFAPSSERHHVRNRSYHIQLEPLPRRRRNSIFNLSPCRDGGGIPASAVIQKKGV</sequence>
<dbReference type="Proteomes" id="UP000825935">
    <property type="component" value="Chromosome 6"/>
</dbReference>